<dbReference type="InterPro" id="IPR010421">
    <property type="entry name" value="TrcR"/>
</dbReference>
<evidence type="ECO:0000313" key="2">
    <source>
        <dbReference type="EMBL" id="QDO97902.1"/>
    </source>
</evidence>
<dbReference type="AlphaFoldDB" id="A0A516H2A4"/>
<dbReference type="EMBL" id="CP041636">
    <property type="protein sequence ID" value="QDO97902.1"/>
    <property type="molecule type" value="Genomic_DNA"/>
</dbReference>
<evidence type="ECO:0000313" key="3">
    <source>
        <dbReference type="Proteomes" id="UP000317496"/>
    </source>
</evidence>
<feature type="compositionally biased region" description="Low complexity" evidence="1">
    <location>
        <begin position="191"/>
        <end position="209"/>
    </location>
</feature>
<proteinExistence type="predicted"/>
<dbReference type="RefSeq" id="WP_144068883.1">
    <property type="nucleotide sequence ID" value="NZ_CP041636.1"/>
</dbReference>
<sequence>MALPLMPKATAVWLIDNTKLTFDQIARFCGLHVLEVKGIADGEVAIGIVGLDPVANGQLGPNEIERCEKDPSGDLKLLAPTVPLQRHKTKGAKYTPVSKRQDRPDAIAWLLKYHPEVQTAQIQKLLGTTKATIDRVKNHTHPNHANIKPRDPVYLGICSQMELDRVLLLAAKRKQNKEKRDAREARAVSRAETAPAEAPAAEPAGDSEN</sequence>
<dbReference type="KEGG" id="fer:FNB15_11770"/>
<keyword evidence="3" id="KW-1185">Reference proteome</keyword>
<feature type="compositionally biased region" description="Basic and acidic residues" evidence="1">
    <location>
        <begin position="178"/>
        <end position="189"/>
    </location>
</feature>
<feature type="region of interest" description="Disordered" evidence="1">
    <location>
        <begin position="173"/>
        <end position="209"/>
    </location>
</feature>
<gene>
    <name evidence="2" type="ORF">FNB15_11770</name>
</gene>
<organism evidence="2 3">
    <name type="scientific">Ferrovibrio terrae</name>
    <dbReference type="NCBI Taxonomy" id="2594003"/>
    <lineage>
        <taxon>Bacteria</taxon>
        <taxon>Pseudomonadati</taxon>
        <taxon>Pseudomonadota</taxon>
        <taxon>Alphaproteobacteria</taxon>
        <taxon>Rhodospirillales</taxon>
        <taxon>Rhodospirillaceae</taxon>
        <taxon>Ferrovibrio</taxon>
    </lineage>
</organism>
<dbReference type="Proteomes" id="UP000317496">
    <property type="component" value="Chromosome"/>
</dbReference>
<dbReference type="Pfam" id="PF06242">
    <property type="entry name" value="TrcR"/>
    <property type="match status" value="1"/>
</dbReference>
<dbReference type="OrthoDB" id="9789843at2"/>
<evidence type="ECO:0000256" key="1">
    <source>
        <dbReference type="SAM" id="MobiDB-lite"/>
    </source>
</evidence>
<accession>A0A516H2A4</accession>
<reference evidence="2 3" key="1">
    <citation type="submission" date="2019-07" db="EMBL/GenBank/DDBJ databases">
        <title>Genome sequencing for Ferrovibrio sp. K5.</title>
        <authorList>
            <person name="Park S.-J."/>
        </authorList>
    </citation>
    <scope>NUCLEOTIDE SEQUENCE [LARGE SCALE GENOMIC DNA]</scope>
    <source>
        <strain evidence="2 3">K5</strain>
    </source>
</reference>
<protein>
    <submittedName>
        <fullName evidence="2">DUF1013 domain-containing protein</fullName>
    </submittedName>
</protein>
<name>A0A516H2A4_9PROT</name>